<dbReference type="PROSITE" id="PS50283">
    <property type="entry name" value="NA_SOLUT_SYMP_3"/>
    <property type="match status" value="1"/>
</dbReference>
<reference evidence="8 9" key="1">
    <citation type="submission" date="2016-10" db="EMBL/GenBank/DDBJ databases">
        <authorList>
            <person name="de Groot N.N."/>
        </authorList>
    </citation>
    <scope>NUCLEOTIDE SEQUENCE [LARGE SCALE GENOMIC DNA]</scope>
    <source>
        <strain evidence="8 9">RK1</strain>
    </source>
</reference>
<feature type="transmembrane region" description="Helical" evidence="7">
    <location>
        <begin position="151"/>
        <end position="172"/>
    </location>
</feature>
<evidence type="ECO:0000313" key="8">
    <source>
        <dbReference type="EMBL" id="SFI17138.1"/>
    </source>
</evidence>
<keyword evidence="9" id="KW-1185">Reference proteome</keyword>
<feature type="transmembrane region" description="Helical" evidence="7">
    <location>
        <begin position="120"/>
        <end position="139"/>
    </location>
</feature>
<evidence type="ECO:0000313" key="9">
    <source>
        <dbReference type="Proteomes" id="UP000198670"/>
    </source>
</evidence>
<feature type="transmembrane region" description="Helical" evidence="7">
    <location>
        <begin position="227"/>
        <end position="246"/>
    </location>
</feature>
<gene>
    <name evidence="8" type="ORF">SAMN05444682_102588</name>
</gene>
<feature type="transmembrane region" description="Helical" evidence="7">
    <location>
        <begin position="361"/>
        <end position="379"/>
    </location>
</feature>
<comment type="similarity">
    <text evidence="2 6">Belongs to the sodium:solute symporter (SSF) (TC 2.A.21) family.</text>
</comment>
<evidence type="ECO:0000256" key="6">
    <source>
        <dbReference type="RuleBase" id="RU362091"/>
    </source>
</evidence>
<feature type="transmembrane region" description="Helical" evidence="7">
    <location>
        <begin position="500"/>
        <end position="516"/>
    </location>
</feature>
<evidence type="ECO:0000256" key="4">
    <source>
        <dbReference type="ARBA" id="ARBA00022989"/>
    </source>
</evidence>
<dbReference type="PANTHER" id="PTHR11819:SF195">
    <property type="entry name" value="SODIUM_GLUCOSE COTRANSPORTER 4"/>
    <property type="match status" value="1"/>
</dbReference>
<feature type="transmembrane region" description="Helical" evidence="7">
    <location>
        <begin position="46"/>
        <end position="74"/>
    </location>
</feature>
<comment type="subcellular location">
    <subcellularLocation>
        <location evidence="1">Membrane</location>
        <topology evidence="1">Multi-pass membrane protein</topology>
    </subcellularLocation>
</comment>
<evidence type="ECO:0000256" key="7">
    <source>
        <dbReference type="SAM" id="Phobius"/>
    </source>
</evidence>
<evidence type="ECO:0000256" key="5">
    <source>
        <dbReference type="ARBA" id="ARBA00023136"/>
    </source>
</evidence>
<name>A0A1I3G0X3_9SPHI</name>
<dbReference type="NCBIfam" id="TIGR00813">
    <property type="entry name" value="sss"/>
    <property type="match status" value="1"/>
</dbReference>
<feature type="transmembrane region" description="Helical" evidence="7">
    <location>
        <begin position="80"/>
        <end position="99"/>
    </location>
</feature>
<dbReference type="STRING" id="1477437.SAMN05444682_102588"/>
<dbReference type="Pfam" id="PF00474">
    <property type="entry name" value="SSF"/>
    <property type="match status" value="1"/>
</dbReference>
<feature type="transmembrane region" description="Helical" evidence="7">
    <location>
        <begin position="451"/>
        <end position="471"/>
    </location>
</feature>
<dbReference type="Gene3D" id="1.20.1730.10">
    <property type="entry name" value="Sodium/glucose cotransporter"/>
    <property type="match status" value="1"/>
</dbReference>
<keyword evidence="3 7" id="KW-0812">Transmembrane</keyword>
<dbReference type="RefSeq" id="WP_090625751.1">
    <property type="nucleotide sequence ID" value="NZ_FOQO01000002.1"/>
</dbReference>
<evidence type="ECO:0000256" key="3">
    <source>
        <dbReference type="ARBA" id="ARBA00022692"/>
    </source>
</evidence>
<feature type="transmembrane region" description="Helical" evidence="7">
    <location>
        <begin position="184"/>
        <end position="207"/>
    </location>
</feature>
<organism evidence="8 9">
    <name type="scientific">Parapedobacter indicus</name>
    <dbReference type="NCBI Taxonomy" id="1477437"/>
    <lineage>
        <taxon>Bacteria</taxon>
        <taxon>Pseudomonadati</taxon>
        <taxon>Bacteroidota</taxon>
        <taxon>Sphingobacteriia</taxon>
        <taxon>Sphingobacteriales</taxon>
        <taxon>Sphingobacteriaceae</taxon>
        <taxon>Parapedobacter</taxon>
    </lineage>
</organism>
<accession>A0A1I3G0X3</accession>
<dbReference type="InterPro" id="IPR038377">
    <property type="entry name" value="Na/Glc_symporter_sf"/>
</dbReference>
<dbReference type="EMBL" id="FOQO01000002">
    <property type="protein sequence ID" value="SFI17138.1"/>
    <property type="molecule type" value="Genomic_DNA"/>
</dbReference>
<dbReference type="GO" id="GO:0005886">
    <property type="term" value="C:plasma membrane"/>
    <property type="evidence" value="ECO:0007669"/>
    <property type="project" value="TreeGrafter"/>
</dbReference>
<proteinExistence type="inferred from homology"/>
<dbReference type="GO" id="GO:0005412">
    <property type="term" value="F:D-glucose:sodium symporter activity"/>
    <property type="evidence" value="ECO:0007669"/>
    <property type="project" value="TreeGrafter"/>
</dbReference>
<dbReference type="Proteomes" id="UP000198670">
    <property type="component" value="Unassembled WGS sequence"/>
</dbReference>
<protein>
    <submittedName>
        <fullName evidence="8">Solute:Na+ symporter, SSS family</fullName>
    </submittedName>
</protein>
<feature type="transmembrane region" description="Helical" evidence="7">
    <location>
        <begin position="391"/>
        <end position="412"/>
    </location>
</feature>
<feature type="transmembrane region" description="Helical" evidence="7">
    <location>
        <begin position="312"/>
        <end position="334"/>
    </location>
</feature>
<feature type="transmembrane region" description="Helical" evidence="7">
    <location>
        <begin position="419"/>
        <end position="439"/>
    </location>
</feature>
<feature type="transmembrane region" description="Helical" evidence="7">
    <location>
        <begin position="6"/>
        <end position="25"/>
    </location>
</feature>
<keyword evidence="5 7" id="KW-0472">Membrane</keyword>
<dbReference type="InterPro" id="IPR001734">
    <property type="entry name" value="Na/solute_symporter"/>
</dbReference>
<dbReference type="OrthoDB" id="9814523at2"/>
<dbReference type="PANTHER" id="PTHR11819">
    <property type="entry name" value="SOLUTE CARRIER FAMILY 5"/>
    <property type="match status" value="1"/>
</dbReference>
<evidence type="ECO:0000256" key="2">
    <source>
        <dbReference type="ARBA" id="ARBA00006434"/>
    </source>
</evidence>
<sequence>MNNLDITIVVFYLLALLAVGLYVSFTHKQKKSSDLFLAGKSLTWKTVGLSIFGTNVSPLNIISTCGLAYTYGMVACNFQWLAWIYILLLSLVFLPYYLRHNIQTMPQFMLRRYDESCRKALSWIVFLQISIGAGSVLYAGSMLVSQLIGFPIWQCVILMTAFAMSFTVTGGLKAVAITDSFQSVVMVFVCVFIGYVALTDVSDWSLFTQKLDVDYWKLLRPSDDPNYPWQAIVFGYPIMSIWYWCANQNIVQTTLGSKSLEEGNKGILFLGYLKLLIPVLFILPGILAKVLLQDLENPDDALLRLIYQYLPHGLVGLAIGVLIAALVGSLTAMYNSGSTIFALDILPNFSKSDAPPTLAQGRMVMATLAVLAMLIAIGLDRVEGFNLFEKVNAIFSFLCPSLVAVFIWGIFWKKISSKAALYTLIAGNIPCILISILYLSQYPSREFYPNFFLISFYLFAALSVLLIVLSYRYPDTDGKPRPIFEKTQWNENPFSRSLKWGWGILAVIMIALYSYFN</sequence>
<evidence type="ECO:0000256" key="1">
    <source>
        <dbReference type="ARBA" id="ARBA00004141"/>
    </source>
</evidence>
<dbReference type="AlphaFoldDB" id="A0A1I3G0X3"/>
<feature type="transmembrane region" description="Helical" evidence="7">
    <location>
        <begin position="267"/>
        <end position="292"/>
    </location>
</feature>
<keyword evidence="4 7" id="KW-1133">Transmembrane helix</keyword>